<evidence type="ECO:0000256" key="1">
    <source>
        <dbReference type="ARBA" id="ARBA00004479"/>
    </source>
</evidence>
<evidence type="ECO:0000256" key="2">
    <source>
        <dbReference type="ARBA" id="ARBA00007591"/>
    </source>
</evidence>
<keyword evidence="14" id="KW-1185">Reference proteome</keyword>
<dbReference type="PANTHER" id="PTHR24100">
    <property type="entry name" value="BUTYROPHILIN"/>
    <property type="match status" value="1"/>
</dbReference>
<dbReference type="GO" id="GO:0009897">
    <property type="term" value="C:external side of plasma membrane"/>
    <property type="evidence" value="ECO:0007669"/>
    <property type="project" value="TreeGrafter"/>
</dbReference>
<dbReference type="InterPro" id="IPR003877">
    <property type="entry name" value="SPRY_dom"/>
</dbReference>
<feature type="domain" description="Ig-like" evidence="12">
    <location>
        <begin position="30"/>
        <end position="145"/>
    </location>
</feature>
<evidence type="ECO:0000256" key="8">
    <source>
        <dbReference type="SAM" id="MobiDB-lite"/>
    </source>
</evidence>
<keyword evidence="6 9" id="KW-0472">Membrane</keyword>
<dbReference type="GO" id="GO:0050852">
    <property type="term" value="P:T cell receptor signaling pathway"/>
    <property type="evidence" value="ECO:0007669"/>
    <property type="project" value="TreeGrafter"/>
</dbReference>
<dbReference type="Proteomes" id="UP001187415">
    <property type="component" value="Unassembled WGS sequence"/>
</dbReference>
<evidence type="ECO:0000259" key="11">
    <source>
        <dbReference type="PROSITE" id="PS50188"/>
    </source>
</evidence>
<dbReference type="InterPro" id="IPR007110">
    <property type="entry name" value="Ig-like_dom"/>
</dbReference>
<dbReference type="InterPro" id="IPR001870">
    <property type="entry name" value="B30.2/SPRY"/>
</dbReference>
<dbReference type="Gene3D" id="2.60.40.10">
    <property type="entry name" value="Immunoglobulins"/>
    <property type="match status" value="2"/>
</dbReference>
<dbReference type="InterPro" id="IPR013783">
    <property type="entry name" value="Ig-like_fold"/>
</dbReference>
<dbReference type="InterPro" id="IPR013320">
    <property type="entry name" value="ConA-like_dom_sf"/>
</dbReference>
<dbReference type="Pfam" id="PF07686">
    <property type="entry name" value="V-set"/>
    <property type="match status" value="1"/>
</dbReference>
<evidence type="ECO:0000256" key="10">
    <source>
        <dbReference type="SAM" id="SignalP"/>
    </source>
</evidence>
<keyword evidence="7" id="KW-0393">Immunoglobulin domain</keyword>
<feature type="domain" description="B30.2/SPRY" evidence="11">
    <location>
        <begin position="292"/>
        <end position="489"/>
    </location>
</feature>
<feature type="transmembrane region" description="Helical" evidence="9">
    <location>
        <begin position="246"/>
        <end position="268"/>
    </location>
</feature>
<comment type="subcellular location">
    <subcellularLocation>
        <location evidence="1">Membrane</location>
        <topology evidence="1">Single-pass type I membrane protein</topology>
    </subcellularLocation>
</comment>
<dbReference type="PROSITE" id="PS50188">
    <property type="entry name" value="B302_SPRY"/>
    <property type="match status" value="1"/>
</dbReference>
<keyword evidence="4 10" id="KW-0732">Signal</keyword>
<dbReference type="InterPro" id="IPR043136">
    <property type="entry name" value="B30.2/SPRY_sf"/>
</dbReference>
<dbReference type="GO" id="GO:0001817">
    <property type="term" value="P:regulation of cytokine production"/>
    <property type="evidence" value="ECO:0007669"/>
    <property type="project" value="TreeGrafter"/>
</dbReference>
<dbReference type="SUPFAM" id="SSF49899">
    <property type="entry name" value="Concanavalin A-like lectins/glucanases"/>
    <property type="match status" value="1"/>
</dbReference>
<feature type="chain" id="PRO_5041671224" description="Butyrophilin subfamily 1 member A1-like" evidence="10">
    <location>
        <begin position="24"/>
        <end position="508"/>
    </location>
</feature>
<evidence type="ECO:0000256" key="7">
    <source>
        <dbReference type="ARBA" id="ARBA00023319"/>
    </source>
</evidence>
<feature type="compositionally biased region" description="Polar residues" evidence="8">
    <location>
        <begin position="499"/>
        <end position="508"/>
    </location>
</feature>
<dbReference type="GO" id="GO:0005102">
    <property type="term" value="F:signaling receptor binding"/>
    <property type="evidence" value="ECO:0007669"/>
    <property type="project" value="TreeGrafter"/>
</dbReference>
<dbReference type="SMART" id="SM00449">
    <property type="entry name" value="SPRY"/>
    <property type="match status" value="1"/>
</dbReference>
<evidence type="ECO:0000259" key="12">
    <source>
        <dbReference type="PROSITE" id="PS50835"/>
    </source>
</evidence>
<evidence type="ECO:0008006" key="15">
    <source>
        <dbReference type="Google" id="ProtNLM"/>
    </source>
</evidence>
<dbReference type="Pfam" id="PF00622">
    <property type="entry name" value="SPRY"/>
    <property type="match status" value="1"/>
</dbReference>
<feature type="domain" description="Ig-like" evidence="12">
    <location>
        <begin position="165"/>
        <end position="232"/>
    </location>
</feature>
<dbReference type="Pfam" id="PF22705">
    <property type="entry name" value="C2-set_3"/>
    <property type="match status" value="1"/>
</dbReference>
<dbReference type="SMART" id="SM00409">
    <property type="entry name" value="IG"/>
    <property type="match status" value="1"/>
</dbReference>
<evidence type="ECO:0000313" key="13">
    <source>
        <dbReference type="EMBL" id="KAK2863178.1"/>
    </source>
</evidence>
<dbReference type="SUPFAM" id="SSF48726">
    <property type="entry name" value="Immunoglobulin"/>
    <property type="match status" value="2"/>
</dbReference>
<dbReference type="InterPro" id="IPR003879">
    <property type="entry name" value="Butyrophylin_SPRY"/>
</dbReference>
<dbReference type="PRINTS" id="PR01407">
    <property type="entry name" value="BUTYPHLNCDUF"/>
</dbReference>
<evidence type="ECO:0000256" key="9">
    <source>
        <dbReference type="SAM" id="Phobius"/>
    </source>
</evidence>
<comment type="similarity">
    <text evidence="2">Belongs to the immunoglobulin superfamily. BTN/MOG family.</text>
</comment>
<dbReference type="InterPro" id="IPR013106">
    <property type="entry name" value="Ig_V-set"/>
</dbReference>
<protein>
    <recommendedName>
        <fullName evidence="15">Butyrophilin subfamily 1 member A1-like</fullName>
    </recommendedName>
</protein>
<name>A0AA88T6H1_CHASR</name>
<evidence type="ECO:0000256" key="3">
    <source>
        <dbReference type="ARBA" id="ARBA00022692"/>
    </source>
</evidence>
<keyword evidence="5 9" id="KW-1133">Transmembrane helix</keyword>
<dbReference type="InterPro" id="IPR050504">
    <property type="entry name" value="IgSF_BTN/MOG"/>
</dbReference>
<dbReference type="EMBL" id="JAUPFM010000001">
    <property type="protein sequence ID" value="KAK2863178.1"/>
    <property type="molecule type" value="Genomic_DNA"/>
</dbReference>
<evidence type="ECO:0000256" key="5">
    <source>
        <dbReference type="ARBA" id="ARBA00022989"/>
    </source>
</evidence>
<dbReference type="PROSITE" id="PS50835">
    <property type="entry name" value="IG_LIKE"/>
    <property type="match status" value="2"/>
</dbReference>
<proteinExistence type="inferred from homology"/>
<feature type="region of interest" description="Disordered" evidence="8">
    <location>
        <begin position="489"/>
        <end position="508"/>
    </location>
</feature>
<evidence type="ECO:0000256" key="4">
    <source>
        <dbReference type="ARBA" id="ARBA00022729"/>
    </source>
</evidence>
<gene>
    <name evidence="13" type="ORF">Q5P01_002711</name>
</gene>
<accession>A0AA88T6H1</accession>
<dbReference type="InterPro" id="IPR036179">
    <property type="entry name" value="Ig-like_dom_sf"/>
</dbReference>
<sequence>MCLQMTYMWLVAVVVLCRSLSSAASLSGGLEVSVSSPVSVHHSHTTTLPCLFNLPQSAENLEIRWYRGDQFYFPIILYQAGKIEPPWEASYEGRVSLGLNDAASGGLKAGDASLKLTNVTISDEGGYTCYVSSDRGYARGSISLSVIETGTSPSLSVIWKEVNMVNVSCESAGWYPQPRLRWSDQKRDLDPKGLTYHNDASGLVSVHSWILGPGSSEFSCSVGPSDGEEKVARVHLGKSFHPAAQAAGWVAFALLLTAVLAFLGWLYFKKKVEFFGKKDQVDGNPLTEPLLNKTDVKDTTALTEAKKYFENVTLDEEEHEYLYIKGCKLRDNQDAPFPDGENLSYLTTIKGKTGFSSGKHYWEVSLYIANVEPKQSWSLGVTSETVFPLQNNSPLTTSNGFWFLSSSPDTANSLQFNTDPKVFIPVQSRPKTVGVYLDYDSGELSFYNVYDKSVIGSLTASFTREVFPFFNTGRHDRAPMKILHEPVQGECSETDRQAVESTKQEPVS</sequence>
<keyword evidence="3 9" id="KW-0812">Transmembrane</keyword>
<dbReference type="PANTHER" id="PTHR24100:SF149">
    <property type="entry name" value="BG-LIKE ANTIGEN 1-RELATED"/>
    <property type="match status" value="1"/>
</dbReference>
<feature type="signal peptide" evidence="10">
    <location>
        <begin position="1"/>
        <end position="23"/>
    </location>
</feature>
<comment type="caution">
    <text evidence="13">The sequence shown here is derived from an EMBL/GenBank/DDBJ whole genome shotgun (WGS) entry which is preliminary data.</text>
</comment>
<organism evidence="13 14">
    <name type="scientific">Channa striata</name>
    <name type="common">Snakehead murrel</name>
    <name type="synonym">Ophicephalus striatus</name>
    <dbReference type="NCBI Taxonomy" id="64152"/>
    <lineage>
        <taxon>Eukaryota</taxon>
        <taxon>Metazoa</taxon>
        <taxon>Chordata</taxon>
        <taxon>Craniata</taxon>
        <taxon>Vertebrata</taxon>
        <taxon>Euteleostomi</taxon>
        <taxon>Actinopterygii</taxon>
        <taxon>Neopterygii</taxon>
        <taxon>Teleostei</taxon>
        <taxon>Neoteleostei</taxon>
        <taxon>Acanthomorphata</taxon>
        <taxon>Anabantaria</taxon>
        <taxon>Anabantiformes</taxon>
        <taxon>Channoidei</taxon>
        <taxon>Channidae</taxon>
        <taxon>Channa</taxon>
    </lineage>
</organism>
<dbReference type="InterPro" id="IPR053896">
    <property type="entry name" value="BTN3A2-like_Ig-C"/>
</dbReference>
<dbReference type="Gene3D" id="2.60.120.920">
    <property type="match status" value="1"/>
</dbReference>
<evidence type="ECO:0000313" key="14">
    <source>
        <dbReference type="Proteomes" id="UP001187415"/>
    </source>
</evidence>
<evidence type="ECO:0000256" key="6">
    <source>
        <dbReference type="ARBA" id="ARBA00023136"/>
    </source>
</evidence>
<dbReference type="InterPro" id="IPR003599">
    <property type="entry name" value="Ig_sub"/>
</dbReference>
<reference evidence="13" key="1">
    <citation type="submission" date="2023-07" db="EMBL/GenBank/DDBJ databases">
        <title>Chromosome-level Genome Assembly of Striped Snakehead (Channa striata).</title>
        <authorList>
            <person name="Liu H."/>
        </authorList>
    </citation>
    <scope>NUCLEOTIDE SEQUENCE</scope>
    <source>
        <strain evidence="13">Gz</strain>
        <tissue evidence="13">Muscle</tissue>
    </source>
</reference>
<dbReference type="AlphaFoldDB" id="A0AA88T6H1"/>